<name>A0AAW0EQR9_9TRYP</name>
<protein>
    <submittedName>
        <fullName evidence="1">Uncharacterized protein</fullName>
    </submittedName>
</protein>
<gene>
    <name evidence="1" type="ORF">NESM_000439600</name>
</gene>
<evidence type="ECO:0000313" key="2">
    <source>
        <dbReference type="Proteomes" id="UP001430356"/>
    </source>
</evidence>
<organism evidence="1 2">
    <name type="scientific">Novymonas esmeraldas</name>
    <dbReference type="NCBI Taxonomy" id="1808958"/>
    <lineage>
        <taxon>Eukaryota</taxon>
        <taxon>Discoba</taxon>
        <taxon>Euglenozoa</taxon>
        <taxon>Kinetoplastea</taxon>
        <taxon>Metakinetoplastina</taxon>
        <taxon>Trypanosomatida</taxon>
        <taxon>Trypanosomatidae</taxon>
        <taxon>Novymonas</taxon>
    </lineage>
</organism>
<dbReference type="EMBL" id="JAECZO010000048">
    <property type="protein sequence ID" value="KAK7195153.1"/>
    <property type="molecule type" value="Genomic_DNA"/>
</dbReference>
<sequence>MLHTRCLHRGGVFETPLAELRRTARRVAHSETRRLQQKRATTNLYHKEQYVTAYLEAHSAGLVHQHGVSASSGAKLIDQHPTTSLTTSHELTALAQELDARYGSREPSTLLDRATGQDTRAADARTALSRGTAGAGARVEFGAWRSTSSGGDVRLQRRLRSADVMRHCVVREARTPPSLSPEVLERALPSRLPPAAQRLRTLVRALNVHRSEDAVSVVQLQSRVTSALRALHYSRELQRSLALYIVLCVTAFTEWDRAAALLVWLVSQWPTLSAATPPRDASASGETVCADRSLFIALFLDTARSSLLRPSFGAPSLEAVERVCCALHAACDTDSSATTSPSRSPRWDTVVSAPLLSLMGVQRPSDNADTHRSSETVQMKALARQFCMQRSRRRSATATAHGDDGATAGPAYMPAVAWAEYLRALHRCGASLAELQEATDHITDPKHTRHADELLSSTHVWNAYLACSPGRHAKEVYEANLRAYKVVETPATTAAVMTALLRDGTAEGTAEARALWKQLQQRHASGNMVAHTASTLAAYANLLAREGNADALGELLTSFEDLYETFGVSQDFVARASAEAREHCDTSAPLERGVAVLHRVCDAHPFLVPLPLRHGLVQAAAQVSSVSRASASAAEGVTDCGESGGDTAAPPATTLDLSADDLAAMM</sequence>
<comment type="caution">
    <text evidence="1">The sequence shown here is derived from an EMBL/GenBank/DDBJ whole genome shotgun (WGS) entry which is preliminary data.</text>
</comment>
<keyword evidence="2" id="KW-1185">Reference proteome</keyword>
<accession>A0AAW0EQR9</accession>
<dbReference type="Proteomes" id="UP001430356">
    <property type="component" value="Unassembled WGS sequence"/>
</dbReference>
<proteinExistence type="predicted"/>
<dbReference type="AlphaFoldDB" id="A0AAW0EQR9"/>
<evidence type="ECO:0000313" key="1">
    <source>
        <dbReference type="EMBL" id="KAK7195153.1"/>
    </source>
</evidence>
<reference evidence="1 2" key="1">
    <citation type="journal article" date="2021" name="MBio">
        <title>A New Model Trypanosomatid, Novymonas esmeraldas: Genomic Perception of Its 'Candidatus Pandoraea novymonadis' Endosymbiont.</title>
        <authorList>
            <person name="Zakharova A."/>
            <person name="Saura A."/>
            <person name="Butenko A."/>
            <person name="Podesvova L."/>
            <person name="Warmusova S."/>
            <person name="Kostygov A.Y."/>
            <person name="Nenarokova A."/>
            <person name="Lukes J."/>
            <person name="Opperdoes F.R."/>
            <person name="Yurchenko V."/>
        </authorList>
    </citation>
    <scope>NUCLEOTIDE SEQUENCE [LARGE SCALE GENOMIC DNA]</scope>
    <source>
        <strain evidence="1 2">E262AT.01</strain>
    </source>
</reference>